<name>A0AAV4JFH4_9GAST</name>
<protein>
    <submittedName>
        <fullName evidence="1">Glucose 1-dehydrogenase</fullName>
    </submittedName>
</protein>
<evidence type="ECO:0000313" key="1">
    <source>
        <dbReference type="EMBL" id="GFS20182.1"/>
    </source>
</evidence>
<dbReference type="PRINTS" id="PR00081">
    <property type="entry name" value="GDHRDH"/>
</dbReference>
<dbReference type="InterPro" id="IPR002347">
    <property type="entry name" value="SDR_fam"/>
</dbReference>
<dbReference type="SUPFAM" id="SSF51735">
    <property type="entry name" value="NAD(P)-binding Rossmann-fold domains"/>
    <property type="match status" value="1"/>
</dbReference>
<organism evidence="1 2">
    <name type="scientific">Elysia marginata</name>
    <dbReference type="NCBI Taxonomy" id="1093978"/>
    <lineage>
        <taxon>Eukaryota</taxon>
        <taxon>Metazoa</taxon>
        <taxon>Spiralia</taxon>
        <taxon>Lophotrochozoa</taxon>
        <taxon>Mollusca</taxon>
        <taxon>Gastropoda</taxon>
        <taxon>Heterobranchia</taxon>
        <taxon>Euthyneura</taxon>
        <taxon>Panpulmonata</taxon>
        <taxon>Sacoglossa</taxon>
        <taxon>Placobranchoidea</taxon>
        <taxon>Plakobranchidae</taxon>
        <taxon>Elysia</taxon>
    </lineage>
</organism>
<dbReference type="EMBL" id="BMAT01006797">
    <property type="protein sequence ID" value="GFS20182.1"/>
    <property type="molecule type" value="Genomic_DNA"/>
</dbReference>
<dbReference type="Proteomes" id="UP000762676">
    <property type="component" value="Unassembled WGS sequence"/>
</dbReference>
<dbReference type="PANTHER" id="PTHR43975:SF2">
    <property type="entry name" value="EG:BACR7A4.14 PROTEIN-RELATED"/>
    <property type="match status" value="1"/>
</dbReference>
<comment type="caution">
    <text evidence="1">The sequence shown here is derived from an EMBL/GenBank/DDBJ whole genome shotgun (WGS) entry which is preliminary data.</text>
</comment>
<proteinExistence type="predicted"/>
<gene>
    <name evidence="1" type="ORF">ElyMa_003306900</name>
</gene>
<dbReference type="InterPro" id="IPR036291">
    <property type="entry name" value="NAD(P)-bd_dom_sf"/>
</dbReference>
<dbReference type="AlphaFoldDB" id="A0AAV4JFH4"/>
<sequence length="188" mass="20109">MSEFTGKCVLVTGSSAGIGMGIAIMFARRGANVSVCGRDDTRLQQVAETCRKAAQDAGHNVNVITVSGDITTAEVRTKTLQQTLEVFGRLDVLVANHGLHAPSADLASTTEEGFDLQFDTTVRSRLFLIKEAVLYLEKTNGCIITTSSVYSTLAGKGQIAYHMSMAAVDHMVRCLALELGPKGEKPMI</sequence>
<keyword evidence="2" id="KW-1185">Reference proteome</keyword>
<accession>A0AAV4JFH4</accession>
<reference evidence="1 2" key="1">
    <citation type="journal article" date="2021" name="Elife">
        <title>Chloroplast acquisition without the gene transfer in kleptoplastic sea slugs, Plakobranchus ocellatus.</title>
        <authorList>
            <person name="Maeda T."/>
            <person name="Takahashi S."/>
            <person name="Yoshida T."/>
            <person name="Shimamura S."/>
            <person name="Takaki Y."/>
            <person name="Nagai Y."/>
            <person name="Toyoda A."/>
            <person name="Suzuki Y."/>
            <person name="Arimoto A."/>
            <person name="Ishii H."/>
            <person name="Satoh N."/>
            <person name="Nishiyama T."/>
            <person name="Hasebe M."/>
            <person name="Maruyama T."/>
            <person name="Minagawa J."/>
            <person name="Obokata J."/>
            <person name="Shigenobu S."/>
        </authorList>
    </citation>
    <scope>NUCLEOTIDE SEQUENCE [LARGE SCALE GENOMIC DNA]</scope>
</reference>
<evidence type="ECO:0000313" key="2">
    <source>
        <dbReference type="Proteomes" id="UP000762676"/>
    </source>
</evidence>
<dbReference type="Gene3D" id="3.40.50.720">
    <property type="entry name" value="NAD(P)-binding Rossmann-like Domain"/>
    <property type="match status" value="1"/>
</dbReference>
<dbReference type="Pfam" id="PF00106">
    <property type="entry name" value="adh_short"/>
    <property type="match status" value="1"/>
</dbReference>
<dbReference type="PANTHER" id="PTHR43975">
    <property type="entry name" value="ZGC:101858"/>
    <property type="match status" value="1"/>
</dbReference>